<feature type="compositionally biased region" description="Basic and acidic residues" evidence="1">
    <location>
        <begin position="47"/>
        <end position="69"/>
    </location>
</feature>
<dbReference type="EMBL" id="BCMM01000018">
    <property type="protein sequence ID" value="GAQ63628.1"/>
    <property type="molecule type" value="Genomic_DNA"/>
</dbReference>
<dbReference type="RefSeq" id="WP_234385680.1">
    <property type="nucleotide sequence ID" value="NZ_BCMM01000018.1"/>
</dbReference>
<reference evidence="2 3" key="2">
    <citation type="journal article" date="2016" name="Genome Announc.">
        <title>Draft Genome Sequences of Streptomyces scabiei S58, Streptomyces turgidiscabies T45, and Streptomyces acidiscabies a10, the Pathogens of Potato Common Scab, Isolated in Japan.</title>
        <authorList>
            <person name="Tomihama T."/>
            <person name="Nishi Y."/>
            <person name="Sakai M."/>
            <person name="Ikenaga M."/>
            <person name="Okubo T."/>
            <person name="Ikeda S."/>
        </authorList>
    </citation>
    <scope>NUCLEOTIDE SEQUENCE [LARGE SCALE GENOMIC DNA]</scope>
    <source>
        <strain evidence="2 3">S58</strain>
    </source>
</reference>
<name>A0A100JQ62_STRSC</name>
<reference evidence="3" key="1">
    <citation type="submission" date="2015-11" db="EMBL/GenBank/DDBJ databases">
        <authorList>
            <consortium name="Cross-ministerial Strategic Innovation Promotion Program (SIP) consortium"/>
            <person name="Tomihama T."/>
            <person name="Ikenaga M."/>
            <person name="Sakai M."/>
            <person name="Okubo T."/>
            <person name="Ikeda S."/>
        </authorList>
    </citation>
    <scope>NUCLEOTIDE SEQUENCE [LARGE SCALE GENOMIC DNA]</scope>
    <source>
        <strain evidence="3">S58</strain>
    </source>
</reference>
<organism evidence="2 3">
    <name type="scientific">Streptomyces scabiei</name>
    <dbReference type="NCBI Taxonomy" id="1930"/>
    <lineage>
        <taxon>Bacteria</taxon>
        <taxon>Bacillati</taxon>
        <taxon>Actinomycetota</taxon>
        <taxon>Actinomycetes</taxon>
        <taxon>Kitasatosporales</taxon>
        <taxon>Streptomycetaceae</taxon>
        <taxon>Streptomyces</taxon>
    </lineage>
</organism>
<feature type="region of interest" description="Disordered" evidence="1">
    <location>
        <begin position="1"/>
        <end position="71"/>
    </location>
</feature>
<dbReference type="AlphaFoldDB" id="A0A100JQ62"/>
<comment type="caution">
    <text evidence="2">The sequence shown here is derived from an EMBL/GenBank/DDBJ whole genome shotgun (WGS) entry which is preliminary data.</text>
</comment>
<protein>
    <submittedName>
        <fullName evidence="2">Uncharacterized protein</fullName>
    </submittedName>
</protein>
<evidence type="ECO:0000256" key="1">
    <source>
        <dbReference type="SAM" id="MobiDB-lite"/>
    </source>
</evidence>
<proteinExistence type="predicted"/>
<evidence type="ECO:0000313" key="3">
    <source>
        <dbReference type="Proteomes" id="UP000067448"/>
    </source>
</evidence>
<evidence type="ECO:0000313" key="2">
    <source>
        <dbReference type="EMBL" id="GAQ63628.1"/>
    </source>
</evidence>
<dbReference type="Proteomes" id="UP000067448">
    <property type="component" value="Unassembled WGS sequence"/>
</dbReference>
<feature type="compositionally biased region" description="Low complexity" evidence="1">
    <location>
        <begin position="21"/>
        <end position="30"/>
    </location>
</feature>
<sequence length="141" mass="15057">MSTDPRRPLEGQQNAPTGPRAAQSAALPAAVGVPKGAARQGVPSSVRSERFRSDGARHTTPDPTPDRPGVRIYAPPVYRHHYDGFRWSTQLATTPTAAYACACGKTDTARGLQAVAALVDDYNLHRAQCPRPNQQEGRAAA</sequence>
<reference evidence="3" key="3">
    <citation type="submission" date="2016-02" db="EMBL/GenBank/DDBJ databases">
        <title>Draft genome of pathogenic Streptomyces sp. in Japan.</title>
        <authorList>
            <person name="Tomihama T."/>
            <person name="Ikenaga M."/>
            <person name="Sakai M."/>
            <person name="Okubo T."/>
            <person name="Ikeda S."/>
        </authorList>
    </citation>
    <scope>NUCLEOTIDE SEQUENCE [LARGE SCALE GENOMIC DNA]</scope>
    <source>
        <strain evidence="3">S58</strain>
    </source>
</reference>
<accession>A0A100JQ62</accession>
<gene>
    <name evidence="2" type="ORF">SsS58_04011</name>
</gene>